<dbReference type="EMBL" id="SMAL01000013">
    <property type="protein sequence ID" value="TCT12166.1"/>
    <property type="molecule type" value="Genomic_DNA"/>
</dbReference>
<dbReference type="AlphaFoldDB" id="A0A4R3MG67"/>
<protein>
    <submittedName>
        <fullName evidence="8">NUDIX domain-containing protein</fullName>
    </submittedName>
</protein>
<evidence type="ECO:0000256" key="3">
    <source>
        <dbReference type="ARBA" id="ARBA00022723"/>
    </source>
</evidence>
<dbReference type="InterPro" id="IPR015797">
    <property type="entry name" value="NUDIX_hydrolase-like_dom_sf"/>
</dbReference>
<dbReference type="CDD" id="cd03426">
    <property type="entry name" value="NUDIX_CoAse_Nudt7"/>
    <property type="match status" value="1"/>
</dbReference>
<dbReference type="InterPro" id="IPR000086">
    <property type="entry name" value="NUDIX_hydrolase_dom"/>
</dbReference>
<dbReference type="PANTHER" id="PTHR12992">
    <property type="entry name" value="NUDIX HYDROLASE"/>
    <property type="match status" value="1"/>
</dbReference>
<dbReference type="InterPro" id="IPR045121">
    <property type="entry name" value="CoAse"/>
</dbReference>
<dbReference type="RefSeq" id="WP_132253889.1">
    <property type="nucleotide sequence ID" value="NZ_SMAL01000013.1"/>
</dbReference>
<dbReference type="OrthoDB" id="9802805at2"/>
<dbReference type="Proteomes" id="UP000294902">
    <property type="component" value="Unassembled WGS sequence"/>
</dbReference>
<dbReference type="PANTHER" id="PTHR12992:SF11">
    <property type="entry name" value="MITOCHONDRIAL COENZYME A DIPHOSPHATASE NUDT8"/>
    <property type="match status" value="1"/>
</dbReference>
<dbReference type="Pfam" id="PF00293">
    <property type="entry name" value="NUDIX"/>
    <property type="match status" value="1"/>
</dbReference>
<organism evidence="8 9">
    <name type="scientific">Natranaerovirga pectinivora</name>
    <dbReference type="NCBI Taxonomy" id="682400"/>
    <lineage>
        <taxon>Bacteria</taxon>
        <taxon>Bacillati</taxon>
        <taxon>Bacillota</taxon>
        <taxon>Clostridia</taxon>
        <taxon>Lachnospirales</taxon>
        <taxon>Natranaerovirgaceae</taxon>
        <taxon>Natranaerovirga</taxon>
    </lineage>
</organism>
<evidence type="ECO:0000256" key="6">
    <source>
        <dbReference type="ARBA" id="ARBA00023211"/>
    </source>
</evidence>
<accession>A0A4R3MG67</accession>
<keyword evidence="4" id="KW-0378">Hydrolase</keyword>
<reference evidence="8 9" key="1">
    <citation type="submission" date="2019-03" db="EMBL/GenBank/DDBJ databases">
        <title>Genomic Encyclopedia of Type Strains, Phase IV (KMG-IV): sequencing the most valuable type-strain genomes for metagenomic binning, comparative biology and taxonomic classification.</title>
        <authorList>
            <person name="Goeker M."/>
        </authorList>
    </citation>
    <scope>NUCLEOTIDE SEQUENCE [LARGE SCALE GENOMIC DNA]</scope>
    <source>
        <strain evidence="8 9">DSM 24629</strain>
    </source>
</reference>
<feature type="domain" description="Nudix hydrolase" evidence="7">
    <location>
        <begin position="21"/>
        <end position="159"/>
    </location>
</feature>
<evidence type="ECO:0000256" key="2">
    <source>
        <dbReference type="ARBA" id="ARBA00001946"/>
    </source>
</evidence>
<evidence type="ECO:0000256" key="1">
    <source>
        <dbReference type="ARBA" id="ARBA00001936"/>
    </source>
</evidence>
<evidence type="ECO:0000256" key="5">
    <source>
        <dbReference type="ARBA" id="ARBA00022842"/>
    </source>
</evidence>
<keyword evidence="5" id="KW-0460">Magnesium</keyword>
<comment type="caution">
    <text evidence="8">The sequence shown here is derived from an EMBL/GenBank/DDBJ whole genome shotgun (WGS) entry which is preliminary data.</text>
</comment>
<sequence>MNKEHINKLKEKLKNTTNIISREKYFNAAVLIPLVFIKDEYHFLFEKRAKNIRQGSEISFPGGGFEKGDKSFLGTAIRETKEELGIEEDKIDVIGKIGSYIGRQGIIVEVYIGELKINDINELNPEVTEVDYVFTVPIDYFKTQEPKKYSVRLEQQPYYTDEKGNVINLLPSKELGLPQKYHEPWGGKSVEFDFYRVNNEWIWGMTADMIKEAIQLIDIEK</sequence>
<comment type="cofactor">
    <cofactor evidence="2">
        <name>Mg(2+)</name>
        <dbReference type="ChEBI" id="CHEBI:18420"/>
    </cofactor>
</comment>
<evidence type="ECO:0000313" key="8">
    <source>
        <dbReference type="EMBL" id="TCT12166.1"/>
    </source>
</evidence>
<comment type="cofactor">
    <cofactor evidence="1">
        <name>Mn(2+)</name>
        <dbReference type="ChEBI" id="CHEBI:29035"/>
    </cofactor>
</comment>
<evidence type="ECO:0000259" key="7">
    <source>
        <dbReference type="PROSITE" id="PS51462"/>
    </source>
</evidence>
<keyword evidence="6" id="KW-0464">Manganese</keyword>
<keyword evidence="9" id="KW-1185">Reference proteome</keyword>
<evidence type="ECO:0000256" key="4">
    <source>
        <dbReference type="ARBA" id="ARBA00022801"/>
    </source>
</evidence>
<dbReference type="GO" id="GO:0010945">
    <property type="term" value="F:coenzyme A diphosphatase activity"/>
    <property type="evidence" value="ECO:0007669"/>
    <property type="project" value="InterPro"/>
</dbReference>
<dbReference type="SUPFAM" id="SSF55811">
    <property type="entry name" value="Nudix"/>
    <property type="match status" value="1"/>
</dbReference>
<keyword evidence="3" id="KW-0479">Metal-binding</keyword>
<evidence type="ECO:0000313" key="9">
    <source>
        <dbReference type="Proteomes" id="UP000294902"/>
    </source>
</evidence>
<dbReference type="GO" id="GO:0046872">
    <property type="term" value="F:metal ion binding"/>
    <property type="evidence" value="ECO:0007669"/>
    <property type="project" value="UniProtKB-KW"/>
</dbReference>
<dbReference type="PROSITE" id="PS51462">
    <property type="entry name" value="NUDIX"/>
    <property type="match status" value="1"/>
</dbReference>
<name>A0A4R3MG67_9FIRM</name>
<gene>
    <name evidence="8" type="ORF">EDC18_11312</name>
</gene>
<dbReference type="Gene3D" id="3.90.79.10">
    <property type="entry name" value="Nucleoside Triphosphate Pyrophosphohydrolase"/>
    <property type="match status" value="1"/>
</dbReference>
<proteinExistence type="predicted"/>